<dbReference type="SUPFAM" id="SSF53850">
    <property type="entry name" value="Periplasmic binding protein-like II"/>
    <property type="match status" value="1"/>
</dbReference>
<evidence type="ECO:0000256" key="2">
    <source>
        <dbReference type="ARBA" id="ARBA00008685"/>
    </source>
</evidence>
<comment type="similarity">
    <text evidence="2">Belongs to the glutamate-gated ion channel (TC 1.A.10.1) family.</text>
</comment>
<dbReference type="InterPro" id="IPR052192">
    <property type="entry name" value="Insect_Ionotropic_Sensory_Rcpt"/>
</dbReference>
<dbReference type="InterPro" id="IPR001508">
    <property type="entry name" value="Iono_Glu_rcpt_met"/>
</dbReference>
<dbReference type="Pfam" id="PF00060">
    <property type="entry name" value="Lig_chan"/>
    <property type="match status" value="1"/>
</dbReference>
<protein>
    <submittedName>
        <fullName evidence="15">Ionotropic receptor 93a</fullName>
    </submittedName>
</protein>
<evidence type="ECO:0000256" key="10">
    <source>
        <dbReference type="PIRSR" id="PIRSR601508-2"/>
    </source>
</evidence>
<evidence type="ECO:0000256" key="1">
    <source>
        <dbReference type="ARBA" id="ARBA00004651"/>
    </source>
</evidence>
<feature type="binding site" evidence="9">
    <location>
        <position position="43"/>
    </location>
    <ligand>
        <name>L-glutamate</name>
        <dbReference type="ChEBI" id="CHEBI:29985"/>
    </ligand>
</feature>
<evidence type="ECO:0000256" key="6">
    <source>
        <dbReference type="ARBA" id="ARBA00023136"/>
    </source>
</evidence>
<evidence type="ECO:0000256" key="12">
    <source>
        <dbReference type="SAM" id="Phobius"/>
    </source>
</evidence>
<evidence type="ECO:0000256" key="7">
    <source>
        <dbReference type="ARBA" id="ARBA00023170"/>
    </source>
</evidence>
<evidence type="ECO:0000256" key="9">
    <source>
        <dbReference type="PIRSR" id="PIRSR601508-1"/>
    </source>
</evidence>
<keyword evidence="3" id="KW-1003">Cell membrane</keyword>
<keyword evidence="4 12" id="KW-0812">Transmembrane</keyword>
<dbReference type="PRINTS" id="PR00177">
    <property type="entry name" value="NMDARECEPTOR"/>
</dbReference>
<name>A0A9C6XV81_FRAOC</name>
<keyword evidence="8" id="KW-0325">Glycoprotein</keyword>
<dbReference type="GO" id="GO:0015276">
    <property type="term" value="F:ligand-gated monoatomic ion channel activity"/>
    <property type="evidence" value="ECO:0007669"/>
    <property type="project" value="InterPro"/>
</dbReference>
<accession>A0A9C6XV81</accession>
<dbReference type="Gene3D" id="1.10.287.70">
    <property type="match status" value="1"/>
</dbReference>
<dbReference type="InterPro" id="IPR001320">
    <property type="entry name" value="Iontro_rcpt_C"/>
</dbReference>
<feature type="transmembrane region" description="Helical" evidence="12">
    <location>
        <begin position="81"/>
        <end position="100"/>
    </location>
</feature>
<organism evidence="14 15">
    <name type="scientific">Frankliniella occidentalis</name>
    <name type="common">Western flower thrips</name>
    <name type="synonym">Euthrips occidentalis</name>
    <dbReference type="NCBI Taxonomy" id="133901"/>
    <lineage>
        <taxon>Eukaryota</taxon>
        <taxon>Metazoa</taxon>
        <taxon>Ecdysozoa</taxon>
        <taxon>Arthropoda</taxon>
        <taxon>Hexapoda</taxon>
        <taxon>Insecta</taxon>
        <taxon>Pterygota</taxon>
        <taxon>Neoptera</taxon>
        <taxon>Paraneoptera</taxon>
        <taxon>Thysanoptera</taxon>
        <taxon>Terebrantia</taxon>
        <taxon>Thripoidea</taxon>
        <taxon>Thripidae</taxon>
        <taxon>Frankliniella</taxon>
    </lineage>
</organism>
<reference evidence="15" key="1">
    <citation type="submission" date="2025-08" db="UniProtKB">
        <authorList>
            <consortium name="RefSeq"/>
        </authorList>
    </citation>
    <scope>IDENTIFICATION</scope>
    <source>
        <tissue evidence="15">Whole organism</tissue>
    </source>
</reference>
<feature type="domain" description="Ionotropic glutamate receptor C-terminal" evidence="13">
    <location>
        <begin position="80"/>
        <end position="350"/>
    </location>
</feature>
<feature type="transmembrane region" description="Helical" evidence="12">
    <location>
        <begin position="343"/>
        <end position="363"/>
    </location>
</feature>
<dbReference type="GO" id="GO:0005886">
    <property type="term" value="C:plasma membrane"/>
    <property type="evidence" value="ECO:0007669"/>
    <property type="project" value="UniProtKB-SubCell"/>
</dbReference>
<feature type="binding site" evidence="9">
    <location>
        <position position="38"/>
    </location>
    <ligand>
        <name>L-glutamate</name>
        <dbReference type="ChEBI" id="CHEBI:29985"/>
    </ligand>
</feature>
<evidence type="ECO:0000256" key="11">
    <source>
        <dbReference type="PIRSR" id="PIRSR601508-3"/>
    </source>
</evidence>
<feature type="site" description="Crucial to convey clamshell closure to channel opening" evidence="10">
    <location>
        <position position="182"/>
    </location>
</feature>
<feature type="transmembrane region" description="Helical" evidence="12">
    <location>
        <begin position="154"/>
        <end position="175"/>
    </location>
</feature>
<keyword evidence="14" id="KW-1185">Reference proteome</keyword>
<evidence type="ECO:0000256" key="4">
    <source>
        <dbReference type="ARBA" id="ARBA00022692"/>
    </source>
</evidence>
<evidence type="ECO:0000259" key="13">
    <source>
        <dbReference type="Pfam" id="PF00060"/>
    </source>
</evidence>
<dbReference type="Proteomes" id="UP000504606">
    <property type="component" value="Unplaced"/>
</dbReference>
<dbReference type="GO" id="GO:0038023">
    <property type="term" value="F:signaling receptor activity"/>
    <property type="evidence" value="ECO:0007669"/>
    <property type="project" value="InterPro"/>
</dbReference>
<gene>
    <name evidence="15" type="primary">LOC113204070</name>
</gene>
<dbReference type="AlphaFoldDB" id="A0A9C6XV81"/>
<keyword evidence="5 12" id="KW-1133">Transmembrane helix</keyword>
<proteinExistence type="inferred from homology"/>
<evidence type="ECO:0000313" key="14">
    <source>
        <dbReference type="Proteomes" id="UP000504606"/>
    </source>
</evidence>
<evidence type="ECO:0000256" key="8">
    <source>
        <dbReference type="ARBA" id="ARBA00023180"/>
    </source>
</evidence>
<dbReference type="KEGG" id="foc:113204070"/>
<dbReference type="OrthoDB" id="5984008at2759"/>
<evidence type="ECO:0000256" key="3">
    <source>
        <dbReference type="ARBA" id="ARBA00022475"/>
    </source>
</evidence>
<dbReference type="PANTHER" id="PTHR42643:SF24">
    <property type="entry name" value="IONOTROPIC RECEPTOR 60A"/>
    <property type="match status" value="1"/>
</dbReference>
<feature type="site" description="Interaction with the cone snail toxin Con-ikot-ikot" evidence="10">
    <location>
        <position position="210"/>
    </location>
</feature>
<keyword evidence="6 12" id="KW-0472">Membrane</keyword>
<dbReference type="Gene3D" id="3.40.190.10">
    <property type="entry name" value="Periplasmic binding protein-like II"/>
    <property type="match status" value="1"/>
</dbReference>
<dbReference type="RefSeq" id="XP_052132135.1">
    <property type="nucleotide sequence ID" value="XM_052276175.1"/>
</dbReference>
<dbReference type="FunFam" id="1.10.287.70:FF:000143">
    <property type="entry name" value="Probable glutamate receptor"/>
    <property type="match status" value="1"/>
</dbReference>
<dbReference type="PANTHER" id="PTHR42643">
    <property type="entry name" value="IONOTROPIC RECEPTOR 20A-RELATED"/>
    <property type="match status" value="1"/>
</dbReference>
<sequence>MADQAVELNNEFSRNISWDKILLNVRDNKVFMGAGALSVTAERQRLVNFTRLISRQPYCMLVVRPRELSRAMLFTSPFTTATWLCIFLSVAAIGPVLNWIHRASPFYEFRGDVRRRGGLNSVTNCAWYAYGALLQQGGAHLPDADSGRLVVGTWWLVVLVLVTTYCGNLVAALTFPRLEKTIGSTEDMIAQRDQVSWGFFRGSPLIDHLKTASEPQFSLVLERGQVHEDEADALSRVRTGTHVLIDWQVNLLQLMKKDFNECGRCDFSIVKVQDFVEENVAMVMAQDNPYLPIVNQEIRRMQQVGLIEKWLQDNLPKKDRCWSSSVVEANNHSVNLGDMQGSFFVLFFGFLLAAGLILLECGWRGWHSAKEKKVIKPFVT</sequence>
<evidence type="ECO:0000313" key="15">
    <source>
        <dbReference type="RefSeq" id="XP_052132135.1"/>
    </source>
</evidence>
<feature type="disulfide bond" evidence="11">
    <location>
        <begin position="265"/>
        <end position="321"/>
    </location>
</feature>
<keyword evidence="7 15" id="KW-0675">Receptor</keyword>
<dbReference type="GeneID" id="113204070"/>
<keyword evidence="11" id="KW-1015">Disulfide bond</keyword>
<evidence type="ECO:0000256" key="5">
    <source>
        <dbReference type="ARBA" id="ARBA00022989"/>
    </source>
</evidence>
<dbReference type="GO" id="GO:0050906">
    <property type="term" value="P:detection of stimulus involved in sensory perception"/>
    <property type="evidence" value="ECO:0007669"/>
    <property type="project" value="UniProtKB-ARBA"/>
</dbReference>
<comment type="subcellular location">
    <subcellularLocation>
        <location evidence="1">Cell membrane</location>
        <topology evidence="1">Multi-pass membrane protein</topology>
    </subcellularLocation>
</comment>